<feature type="region of interest" description="Disordered" evidence="1">
    <location>
        <begin position="683"/>
        <end position="796"/>
    </location>
</feature>
<keyword evidence="2" id="KW-1133">Transmembrane helix</keyword>
<keyword evidence="2" id="KW-0812">Transmembrane</keyword>
<evidence type="ECO:0008006" key="6">
    <source>
        <dbReference type="Google" id="ProtNLM"/>
    </source>
</evidence>
<dbReference type="EMBL" id="JAVFKD010000014">
    <property type="protein sequence ID" value="KAK5991360.1"/>
    <property type="molecule type" value="Genomic_DNA"/>
</dbReference>
<proteinExistence type="predicted"/>
<accession>A0ABR0SGU8</accession>
<feature type="compositionally biased region" description="Polar residues" evidence="1">
    <location>
        <begin position="713"/>
        <end position="736"/>
    </location>
</feature>
<feature type="signal peptide" evidence="3">
    <location>
        <begin position="1"/>
        <end position="40"/>
    </location>
</feature>
<feature type="region of interest" description="Disordered" evidence="1">
    <location>
        <begin position="646"/>
        <end position="670"/>
    </location>
</feature>
<feature type="compositionally biased region" description="Low complexity" evidence="1">
    <location>
        <begin position="924"/>
        <end position="946"/>
    </location>
</feature>
<feature type="region of interest" description="Disordered" evidence="1">
    <location>
        <begin position="450"/>
        <end position="474"/>
    </location>
</feature>
<feature type="compositionally biased region" description="Low complexity" evidence="1">
    <location>
        <begin position="1055"/>
        <end position="1074"/>
    </location>
</feature>
<protein>
    <recommendedName>
        <fullName evidence="6">Galactose oxidase</fullName>
    </recommendedName>
</protein>
<dbReference type="Proteomes" id="UP001338125">
    <property type="component" value="Unassembled WGS sequence"/>
</dbReference>
<feature type="transmembrane region" description="Helical" evidence="2">
    <location>
        <begin position="479"/>
        <end position="502"/>
    </location>
</feature>
<evidence type="ECO:0000256" key="2">
    <source>
        <dbReference type="SAM" id="Phobius"/>
    </source>
</evidence>
<feature type="chain" id="PRO_5046144129" description="Galactose oxidase" evidence="3">
    <location>
        <begin position="41"/>
        <end position="1074"/>
    </location>
</feature>
<gene>
    <name evidence="4" type="ORF">PT974_09641</name>
</gene>
<feature type="region of interest" description="Disordered" evidence="1">
    <location>
        <begin position="899"/>
        <end position="963"/>
    </location>
</feature>
<sequence length="1074" mass="114378">MATHSHSQAFTRGRAHRRAATLALSVLAWTTLAPSSRVAAHVFPYIPTQILTPDTCFNQSACSEPDLVYVFSQNPGGDGVQFLSLNISGTVGVGANAKLDTVTKDLPFLGSNGQAAFGAARTETGAVYVYAGECDVAPGTVWTYGDGASSGGGNGDKTWVKKSTSVDQAIRGGASSRGPYFLGGTIAFSATLAPTIDQPTIYSYGGMCATPSDNSTEWQSAANYTKTMMSLAPSGDSKQPDTYVLDLASNAGPRTAIAGFSLTALQPSMSNLSGTVTQQMGYVVLGGHTKQAFINMSTAAVWNLPEESWSYINVQSPAPSQPGKELALRDTDAPQVDSRSGHTAVLSEDGRSVVVLGGWVGDVTNSADPQLAVLKMGQAYSDWRWIIPAQQPQGNGIYGHGAAVLPGNIMMVYGGWEIDSSDSAKMKRQALSTSTVQFLNLTSMTWSSSYSNPNAEKGGKPHDSPVPGTTTDKPKGTGLGLGLGLGIGLGLLAIVLIAFFVWKMKQKKRKAAREDAIRAMAQDASHFIHDTDEMGEVPWGAGGYYSGGQDPWRTGAGSYGGYAPVTPGIARKPVARQLRGGYVPTNAQLTSLISPPGQIHPILEDDEEDLGHQRINPNDVTTPTSEVASDPFLTPTQATASMSGALPVASTSRANATPSPEGPRDPEVQDWVEDVDAADSLLTRYNNRHGGKSSPTRRNSHRSAYIRDDDSRTGSNLSESNRSQAESLNRSQSGPTTEPGKPGSSSSSSYNTAKSGFGALQAEGPSLLLGRTTSSPFDDEDNPREPGSPSKSKPRRSWFGSLRRVFSNSEGNSAASSLRDDVAQQESMDMLTGDYEAPLSGLGGELLRRKQGRHDWEGGEGTQTPDNEWDLERAVEQRLVQVMFTVPKERLRVVNAADDDEGADDENQPLHQPQSAELVDPDKSSTQGSASSRSRMAASAAASASRLSHHHDEEDEGGAPVEDLMDESFLRVDEEEYNRRRLSHSTAGSLRSSRVFTAEAMTLERPERVVTLGVSSLVPSPLNPAKTRVLQMIDKFENKSREPSPMRSSTSSPALRSVKSNKSSKSLRSNATGQ</sequence>
<dbReference type="Gene3D" id="2.120.10.80">
    <property type="entry name" value="Kelch-type beta propeller"/>
    <property type="match status" value="1"/>
</dbReference>
<feature type="region of interest" description="Disordered" evidence="1">
    <location>
        <begin position="612"/>
        <end position="631"/>
    </location>
</feature>
<feature type="compositionally biased region" description="Polar residues" evidence="1">
    <location>
        <begin position="649"/>
        <end position="658"/>
    </location>
</feature>
<reference evidence="4 5" key="1">
    <citation type="submission" date="2024-01" db="EMBL/GenBank/DDBJ databases">
        <title>Complete genome of Cladobotryum mycophilum ATHUM6906.</title>
        <authorList>
            <person name="Christinaki A.C."/>
            <person name="Myridakis A.I."/>
            <person name="Kouvelis V.N."/>
        </authorList>
    </citation>
    <scope>NUCLEOTIDE SEQUENCE [LARGE SCALE GENOMIC DNA]</scope>
    <source>
        <strain evidence="4 5">ATHUM6906</strain>
    </source>
</reference>
<dbReference type="SUPFAM" id="SSF117281">
    <property type="entry name" value="Kelch motif"/>
    <property type="match status" value="1"/>
</dbReference>
<keyword evidence="3" id="KW-0732">Signal</keyword>
<feature type="compositionally biased region" description="Polar residues" evidence="1">
    <location>
        <begin position="615"/>
        <end position="627"/>
    </location>
</feature>
<organism evidence="4 5">
    <name type="scientific">Cladobotryum mycophilum</name>
    <dbReference type="NCBI Taxonomy" id="491253"/>
    <lineage>
        <taxon>Eukaryota</taxon>
        <taxon>Fungi</taxon>
        <taxon>Dikarya</taxon>
        <taxon>Ascomycota</taxon>
        <taxon>Pezizomycotina</taxon>
        <taxon>Sordariomycetes</taxon>
        <taxon>Hypocreomycetidae</taxon>
        <taxon>Hypocreales</taxon>
        <taxon>Hypocreaceae</taxon>
        <taxon>Cladobotryum</taxon>
    </lineage>
</organism>
<comment type="caution">
    <text evidence="4">The sequence shown here is derived from an EMBL/GenBank/DDBJ whole genome shotgun (WGS) entry which is preliminary data.</text>
</comment>
<dbReference type="InterPro" id="IPR015915">
    <property type="entry name" value="Kelch-typ_b-propeller"/>
</dbReference>
<evidence type="ECO:0000256" key="3">
    <source>
        <dbReference type="SAM" id="SignalP"/>
    </source>
</evidence>
<evidence type="ECO:0000313" key="4">
    <source>
        <dbReference type="EMBL" id="KAK5991360.1"/>
    </source>
</evidence>
<feature type="compositionally biased region" description="Basic and acidic residues" evidence="1">
    <location>
        <begin position="1034"/>
        <end position="1044"/>
    </location>
</feature>
<evidence type="ECO:0000313" key="5">
    <source>
        <dbReference type="Proteomes" id="UP001338125"/>
    </source>
</evidence>
<name>A0ABR0SGU8_9HYPO</name>
<keyword evidence="5" id="KW-1185">Reference proteome</keyword>
<keyword evidence="2" id="KW-0472">Membrane</keyword>
<evidence type="ECO:0000256" key="1">
    <source>
        <dbReference type="SAM" id="MobiDB-lite"/>
    </source>
</evidence>
<feature type="region of interest" description="Disordered" evidence="1">
    <location>
        <begin position="1034"/>
        <end position="1074"/>
    </location>
</feature>